<dbReference type="GO" id="GO:0016301">
    <property type="term" value="F:kinase activity"/>
    <property type="evidence" value="ECO:0007669"/>
    <property type="project" value="UniProtKB-KW"/>
</dbReference>
<feature type="domain" description="DAGKc" evidence="1">
    <location>
        <begin position="17"/>
        <end position="144"/>
    </location>
</feature>
<accession>A0A6N7Z9I7</accession>
<sequence>MDSPGGRQRRHARKRVRPARRGVLIVNPRSGDGKAERADLVAKAEALGVRTIVLSPDDDLRALAEQAAADGADVLGMAGGDGSQALVADVARRHGLAFVCVPAGTRNHFALDLGLDRDDVAAALDAFGEAIEQRIDLALVGDEVFVNNVSLGVYGKVVQSGNYRDAKIATAAQILPELLSPDTEPFDLRFTGPEGTTAKTADVLLVSNNAYHLTSLSQFGTRARLDAGMLGIVTVTANRNGGLRALLSAESEERVDHFPGYREWTVREFEVGSGDELLDVGIDGEARKLAPPLRFRSLPGALRVRVPRREEPAGFWRKIRNWAKSVATSATSVLRRRSRS</sequence>
<dbReference type="Pfam" id="PF00781">
    <property type="entry name" value="DAGK_cat"/>
    <property type="match status" value="1"/>
</dbReference>
<dbReference type="SMART" id="SM00046">
    <property type="entry name" value="DAGKc"/>
    <property type="match status" value="1"/>
</dbReference>
<keyword evidence="2" id="KW-0808">Transferase</keyword>
<evidence type="ECO:0000313" key="3">
    <source>
        <dbReference type="Proteomes" id="UP000440096"/>
    </source>
</evidence>
<protein>
    <submittedName>
        <fullName evidence="2">Diacylglycerol kinase</fullName>
    </submittedName>
</protein>
<dbReference type="InterPro" id="IPR001206">
    <property type="entry name" value="Diacylglycerol_kinase_cat_dom"/>
</dbReference>
<dbReference type="EMBL" id="WMBA01000067">
    <property type="protein sequence ID" value="MTD58391.1"/>
    <property type="molecule type" value="Genomic_DNA"/>
</dbReference>
<dbReference type="PROSITE" id="PS50146">
    <property type="entry name" value="DAGK"/>
    <property type="match status" value="1"/>
</dbReference>
<dbReference type="RefSeq" id="WP_154760479.1">
    <property type="nucleotide sequence ID" value="NZ_WMBA01000067.1"/>
</dbReference>
<dbReference type="OrthoDB" id="3208200at2"/>
<gene>
    <name evidence="2" type="ORF">GKO32_31075</name>
</gene>
<keyword evidence="3" id="KW-1185">Reference proteome</keyword>
<reference evidence="2 3" key="1">
    <citation type="submission" date="2019-11" db="EMBL/GenBank/DDBJ databases">
        <title>Draft genome of Amycolatopsis RM579.</title>
        <authorList>
            <person name="Duangmal K."/>
            <person name="Mingma R."/>
        </authorList>
    </citation>
    <scope>NUCLEOTIDE SEQUENCE [LARGE SCALE GENOMIC DNA]</scope>
    <source>
        <strain evidence="2 3">RM579</strain>
    </source>
</reference>
<dbReference type="Proteomes" id="UP000440096">
    <property type="component" value="Unassembled WGS sequence"/>
</dbReference>
<comment type="caution">
    <text evidence="2">The sequence shown here is derived from an EMBL/GenBank/DDBJ whole genome shotgun (WGS) entry which is preliminary data.</text>
</comment>
<dbReference type="Gene3D" id="3.40.50.10330">
    <property type="entry name" value="Probable inorganic polyphosphate/atp-NAD kinase, domain 1"/>
    <property type="match status" value="1"/>
</dbReference>
<keyword evidence="2" id="KW-0418">Kinase</keyword>
<dbReference type="SUPFAM" id="SSF111331">
    <property type="entry name" value="NAD kinase/diacylglycerol kinase-like"/>
    <property type="match status" value="1"/>
</dbReference>
<dbReference type="Gene3D" id="2.60.200.40">
    <property type="match status" value="1"/>
</dbReference>
<proteinExistence type="predicted"/>
<dbReference type="InterPro" id="IPR017438">
    <property type="entry name" value="ATP-NAD_kinase_N"/>
</dbReference>
<evidence type="ECO:0000313" key="2">
    <source>
        <dbReference type="EMBL" id="MTD58391.1"/>
    </source>
</evidence>
<organism evidence="2 3">
    <name type="scientific">Amycolatopsis pithecellobii</name>
    <dbReference type="NCBI Taxonomy" id="664692"/>
    <lineage>
        <taxon>Bacteria</taxon>
        <taxon>Bacillati</taxon>
        <taxon>Actinomycetota</taxon>
        <taxon>Actinomycetes</taxon>
        <taxon>Pseudonocardiales</taxon>
        <taxon>Pseudonocardiaceae</taxon>
        <taxon>Amycolatopsis</taxon>
    </lineage>
</organism>
<dbReference type="AlphaFoldDB" id="A0A6N7Z9I7"/>
<dbReference type="InterPro" id="IPR016064">
    <property type="entry name" value="NAD/diacylglycerol_kinase_sf"/>
</dbReference>
<evidence type="ECO:0000259" key="1">
    <source>
        <dbReference type="PROSITE" id="PS50146"/>
    </source>
</evidence>
<name>A0A6N7Z9I7_9PSEU</name>